<feature type="transmembrane region" description="Helical" evidence="4">
    <location>
        <begin position="12"/>
        <end position="30"/>
    </location>
</feature>
<feature type="transmembrane region" description="Helical" evidence="4">
    <location>
        <begin position="148"/>
        <end position="170"/>
    </location>
</feature>
<dbReference type="Pfam" id="PF12833">
    <property type="entry name" value="HTH_18"/>
    <property type="match status" value="1"/>
</dbReference>
<dbReference type="Proteomes" id="UP001166251">
    <property type="component" value="Unassembled WGS sequence"/>
</dbReference>
<evidence type="ECO:0000256" key="1">
    <source>
        <dbReference type="ARBA" id="ARBA00023015"/>
    </source>
</evidence>
<dbReference type="SMART" id="SM00342">
    <property type="entry name" value="HTH_ARAC"/>
    <property type="match status" value="1"/>
</dbReference>
<evidence type="ECO:0000259" key="5">
    <source>
        <dbReference type="PROSITE" id="PS01124"/>
    </source>
</evidence>
<organism evidence="6 7">
    <name type="scientific">Neiella holothuriorum</name>
    <dbReference type="NCBI Taxonomy" id="2870530"/>
    <lineage>
        <taxon>Bacteria</taxon>
        <taxon>Pseudomonadati</taxon>
        <taxon>Pseudomonadota</taxon>
        <taxon>Gammaproteobacteria</taxon>
        <taxon>Alteromonadales</taxon>
        <taxon>Echinimonadaceae</taxon>
        <taxon>Neiella</taxon>
    </lineage>
</organism>
<keyword evidence="7" id="KW-1185">Reference proteome</keyword>
<evidence type="ECO:0000256" key="3">
    <source>
        <dbReference type="ARBA" id="ARBA00023163"/>
    </source>
</evidence>
<accession>A0ABS7EBZ6</accession>
<dbReference type="EMBL" id="JAHZSS010000002">
    <property type="protein sequence ID" value="MBW8189852.1"/>
    <property type="molecule type" value="Genomic_DNA"/>
</dbReference>
<dbReference type="PANTHER" id="PTHR43280">
    <property type="entry name" value="ARAC-FAMILY TRANSCRIPTIONAL REGULATOR"/>
    <property type="match status" value="1"/>
</dbReference>
<name>A0ABS7EBZ6_9GAMM</name>
<evidence type="ECO:0000313" key="6">
    <source>
        <dbReference type="EMBL" id="MBW8189852.1"/>
    </source>
</evidence>
<feature type="transmembrane region" description="Helical" evidence="4">
    <location>
        <begin position="37"/>
        <end position="54"/>
    </location>
</feature>
<dbReference type="InterPro" id="IPR009057">
    <property type="entry name" value="Homeodomain-like_sf"/>
</dbReference>
<dbReference type="RefSeq" id="WP_220102536.1">
    <property type="nucleotide sequence ID" value="NZ_JAHZSS010000002.1"/>
</dbReference>
<dbReference type="InterPro" id="IPR018060">
    <property type="entry name" value="HTH_AraC"/>
</dbReference>
<dbReference type="Gene3D" id="1.10.10.60">
    <property type="entry name" value="Homeodomain-like"/>
    <property type="match status" value="2"/>
</dbReference>
<reference evidence="6" key="1">
    <citation type="submission" date="2021-07" db="EMBL/GenBank/DDBJ databases">
        <title>Neiella marina sp. nov., isolated from the intestinal content of sea cucumber Apostichopus japonicus.</title>
        <authorList>
            <person name="Bai X."/>
        </authorList>
    </citation>
    <scope>NUCLEOTIDE SEQUENCE</scope>
    <source>
        <strain evidence="6">126</strain>
    </source>
</reference>
<gene>
    <name evidence="6" type="ORF">K0504_02295</name>
</gene>
<dbReference type="PRINTS" id="PR00032">
    <property type="entry name" value="HTHARAC"/>
</dbReference>
<feature type="domain" description="HTH araC/xylS-type" evidence="5">
    <location>
        <begin position="274"/>
        <end position="380"/>
    </location>
</feature>
<comment type="caution">
    <text evidence="6">The sequence shown here is derived from an EMBL/GenBank/DDBJ whole genome shotgun (WGS) entry which is preliminary data.</text>
</comment>
<keyword evidence="4" id="KW-0472">Membrane</keyword>
<keyword evidence="4" id="KW-0812">Transmembrane</keyword>
<feature type="transmembrane region" description="Helical" evidence="4">
    <location>
        <begin position="108"/>
        <end position="128"/>
    </location>
</feature>
<feature type="transmembrane region" description="Helical" evidence="4">
    <location>
        <begin position="191"/>
        <end position="212"/>
    </location>
</feature>
<keyword evidence="3" id="KW-0804">Transcription</keyword>
<sequence length="384" mass="43687">MNKILFNLHDLTLAMTALLCALLAFLFLIAQKQKHTSSPLLASFLLAHTFIALHELTYYGEQFRYTILDISPNLFFIGSFGYCVDAALLYLFAKTVMYQNFRISKAQLSHLLPLVLFAGYMLAVYYLQNADSKQLAIRQYSLTTSWHYIASDLIIKLVRVAYVIACLRLIGHYHDQQKESRADLSTVALTWLRTLVIGFVVVMAGDALLASIKVIGLYTPMEIALLSDIGVTIYHLTFLLLLALLTYTIARLPLVEQVQLKSQPQPQESSSYKADHVERIELHMRQHKPYLDSEITIDALAAALAISPKVLSVTLNHHFQKNFYEFINCYRIEDAKQALIEQPGKTITDIFYEVGFNSKSVFYTFFKKSEGMTPSAYRKQHASQ</sequence>
<evidence type="ECO:0000313" key="7">
    <source>
        <dbReference type="Proteomes" id="UP001166251"/>
    </source>
</evidence>
<dbReference type="PROSITE" id="PS01124">
    <property type="entry name" value="HTH_ARAC_FAMILY_2"/>
    <property type="match status" value="1"/>
</dbReference>
<dbReference type="InterPro" id="IPR020449">
    <property type="entry name" value="Tscrpt_reg_AraC-type_HTH"/>
</dbReference>
<dbReference type="PANTHER" id="PTHR43280:SF29">
    <property type="entry name" value="ARAC-FAMILY TRANSCRIPTIONAL REGULATOR"/>
    <property type="match status" value="1"/>
</dbReference>
<feature type="transmembrane region" description="Helical" evidence="4">
    <location>
        <begin position="74"/>
        <end position="96"/>
    </location>
</feature>
<proteinExistence type="predicted"/>
<protein>
    <submittedName>
        <fullName evidence="6">Helix-turn-helix domain-containing protein</fullName>
    </submittedName>
</protein>
<keyword evidence="2" id="KW-0238">DNA-binding</keyword>
<evidence type="ECO:0000256" key="4">
    <source>
        <dbReference type="SAM" id="Phobius"/>
    </source>
</evidence>
<keyword evidence="1" id="KW-0805">Transcription regulation</keyword>
<keyword evidence="4" id="KW-1133">Transmembrane helix</keyword>
<evidence type="ECO:0000256" key="2">
    <source>
        <dbReference type="ARBA" id="ARBA00023125"/>
    </source>
</evidence>
<dbReference type="SUPFAM" id="SSF46689">
    <property type="entry name" value="Homeodomain-like"/>
    <property type="match status" value="1"/>
</dbReference>
<feature type="transmembrane region" description="Helical" evidence="4">
    <location>
        <begin position="232"/>
        <end position="254"/>
    </location>
</feature>